<dbReference type="InterPro" id="IPR018456">
    <property type="entry name" value="PTR2_symporter_CS"/>
</dbReference>
<dbReference type="InterPro" id="IPR036259">
    <property type="entry name" value="MFS_trans_sf"/>
</dbReference>
<accession>A9NWU3</accession>
<evidence type="ECO:0008006" key="10">
    <source>
        <dbReference type="Google" id="ProtNLM"/>
    </source>
</evidence>
<feature type="transmembrane region" description="Helical" evidence="8">
    <location>
        <begin position="565"/>
        <end position="590"/>
    </location>
</feature>
<reference evidence="9" key="1">
    <citation type="journal article" date="2008" name="BMC Genomics">
        <title>A conifer genomics resource of 200,000 spruce (Picea spp.) ESTs and 6,464 high-quality, sequence-finished full-length cDNAs for Sitka spruce (Picea sitchensis).</title>
        <authorList>
            <person name="Ralph S.G."/>
            <person name="Chun H.J."/>
            <person name="Kolosova N."/>
            <person name="Cooper D."/>
            <person name="Oddy C."/>
            <person name="Ritland C.E."/>
            <person name="Kirkpatrick R."/>
            <person name="Moore R."/>
            <person name="Barber S."/>
            <person name="Holt R.A."/>
            <person name="Jones S.J."/>
            <person name="Marra M.A."/>
            <person name="Douglas C.J."/>
            <person name="Ritland K."/>
            <person name="Bohlmann J."/>
        </authorList>
    </citation>
    <scope>NUCLEOTIDE SEQUENCE</scope>
    <source>
        <tissue evidence="9">Green portion of the leader tissue</tissue>
    </source>
</reference>
<dbReference type="Pfam" id="PF00854">
    <property type="entry name" value="PTR2"/>
    <property type="match status" value="1"/>
</dbReference>
<feature type="transmembrane region" description="Helical" evidence="8">
    <location>
        <begin position="211"/>
        <end position="230"/>
    </location>
</feature>
<dbReference type="GO" id="GO:0042937">
    <property type="term" value="F:tripeptide transmembrane transporter activity"/>
    <property type="evidence" value="ECO:0007669"/>
    <property type="project" value="InterPro"/>
</dbReference>
<feature type="transmembrane region" description="Helical" evidence="8">
    <location>
        <begin position="236"/>
        <end position="256"/>
    </location>
</feature>
<dbReference type="PANTHER" id="PTHR11654">
    <property type="entry name" value="OLIGOPEPTIDE TRANSPORTER-RELATED"/>
    <property type="match status" value="1"/>
</dbReference>
<feature type="transmembrane region" description="Helical" evidence="8">
    <location>
        <begin position="520"/>
        <end position="541"/>
    </location>
</feature>
<evidence type="ECO:0000313" key="9">
    <source>
        <dbReference type="EMBL" id="ABK25104.1"/>
    </source>
</evidence>
<dbReference type="GO" id="GO:0080054">
    <property type="term" value="F:low-affinity nitrate transmembrane transporter activity"/>
    <property type="evidence" value="ECO:0007669"/>
    <property type="project" value="UniProtKB-ARBA"/>
</dbReference>
<feature type="transmembrane region" description="Helical" evidence="8">
    <location>
        <begin position="358"/>
        <end position="379"/>
    </location>
</feature>
<feature type="transmembrane region" description="Helical" evidence="8">
    <location>
        <begin position="152"/>
        <end position="176"/>
    </location>
</feature>
<evidence type="ECO:0000256" key="7">
    <source>
        <dbReference type="ARBA" id="ARBA00023136"/>
    </source>
</evidence>
<dbReference type="EMBL" id="EF085808">
    <property type="protein sequence ID" value="ABK25104.1"/>
    <property type="molecule type" value="mRNA"/>
</dbReference>
<dbReference type="FunFam" id="1.20.1250.20:FF:000147">
    <property type="entry name" value="Protein NRT1/ PTR family 5.10"/>
    <property type="match status" value="1"/>
</dbReference>
<dbReference type="GO" id="GO:0071916">
    <property type="term" value="F:dipeptide transmembrane transporter activity"/>
    <property type="evidence" value="ECO:0007669"/>
    <property type="project" value="InterPro"/>
</dbReference>
<keyword evidence="5 8" id="KW-0812">Transmembrane</keyword>
<name>A9NWU3_PICSI</name>
<evidence type="ECO:0000256" key="2">
    <source>
        <dbReference type="ARBA" id="ARBA00005982"/>
    </source>
</evidence>
<keyword evidence="3" id="KW-0813">Transport</keyword>
<evidence type="ECO:0000256" key="4">
    <source>
        <dbReference type="ARBA" id="ARBA00022553"/>
    </source>
</evidence>
<keyword evidence="7 8" id="KW-0472">Membrane</keyword>
<proteinExistence type="evidence at transcript level"/>
<evidence type="ECO:0000256" key="3">
    <source>
        <dbReference type="ARBA" id="ARBA00022448"/>
    </source>
</evidence>
<organism evidence="9">
    <name type="scientific">Picea sitchensis</name>
    <name type="common">Sitka spruce</name>
    <name type="synonym">Pinus sitchensis</name>
    <dbReference type="NCBI Taxonomy" id="3332"/>
    <lineage>
        <taxon>Eukaryota</taxon>
        <taxon>Viridiplantae</taxon>
        <taxon>Streptophyta</taxon>
        <taxon>Embryophyta</taxon>
        <taxon>Tracheophyta</taxon>
        <taxon>Spermatophyta</taxon>
        <taxon>Pinopsida</taxon>
        <taxon>Pinidae</taxon>
        <taxon>Conifers I</taxon>
        <taxon>Pinales</taxon>
        <taxon>Pinaceae</taxon>
        <taxon>Picea</taxon>
    </lineage>
</organism>
<dbReference type="PROSITE" id="PS01022">
    <property type="entry name" value="PTR2_1"/>
    <property type="match status" value="1"/>
</dbReference>
<dbReference type="InterPro" id="IPR000109">
    <property type="entry name" value="POT_fam"/>
</dbReference>
<feature type="transmembrane region" description="Helical" evidence="8">
    <location>
        <begin position="399"/>
        <end position="416"/>
    </location>
</feature>
<evidence type="ECO:0000256" key="1">
    <source>
        <dbReference type="ARBA" id="ARBA00004141"/>
    </source>
</evidence>
<dbReference type="Gene3D" id="1.20.1250.20">
    <property type="entry name" value="MFS general substrate transporter like domains"/>
    <property type="match status" value="1"/>
</dbReference>
<evidence type="ECO:0000256" key="8">
    <source>
        <dbReference type="SAM" id="Phobius"/>
    </source>
</evidence>
<feature type="transmembrane region" description="Helical" evidence="8">
    <location>
        <begin position="436"/>
        <end position="456"/>
    </location>
</feature>
<protein>
    <recommendedName>
        <fullName evidence="10">Major facilitator superfamily (MFS) profile domain-containing protein</fullName>
    </recommendedName>
</protein>
<dbReference type="GO" id="GO:0009705">
    <property type="term" value="C:plant-type vacuole membrane"/>
    <property type="evidence" value="ECO:0007669"/>
    <property type="project" value="UniProtKB-ARBA"/>
</dbReference>
<sequence>MPDKAHTRTAMEDHSSACESPLLATPDNDLAEDGSTDLKGKPVRKSLTGGWTASLLIIGIEIAERLAYYGIASNLVTYLTNIMHQTTVTAVKNVNVWAGTASMLPLFGAFVADSYLGRYRTILISSIVYLLGLSLLTLSASLSSFRPPPCDITSYTCLKASGSQVGFFFFSLYLVALGQGGHKPCLQAFGADQFDERDPEERKYRSSFFNWWYFGMCSGLVVSISVLMYIQENVGWGLGFGIPTMAMAIALTVFLCGTRLYRHKLPGASPLTRIAQVFVATILKWNVPVPSQGEKNIYVIQEEQLLKGEKSRELLPKNQLRFLDKATVAVDLDYKHKDINWRLCTVTQVEEAKLVLRLLPIWVACLMYGVVFAQSPTFFTKQGSTMDRKIGENFEIPAASLQSFISLSILVLVPVYDRIFVPVARSITKNERGITLLQRIGIGIFISILSMTVAALTEMKRLQVAKDYGFEDMPHATIPLSIFWLLPQYILFGISDVFTMIGLQEYFYDQMPDTMRSVGIALYLSVFGIGSFLSSFFISIIEELSSGGKEQSWFADNLNRAHLDYFYWFLAALSALFLCIYVTFASCFIYKKVETDIFHDEETT</sequence>
<keyword evidence="4" id="KW-0597">Phosphoprotein</keyword>
<feature type="transmembrane region" description="Helical" evidence="8">
    <location>
        <begin position="122"/>
        <end position="140"/>
    </location>
</feature>
<feature type="transmembrane region" description="Helical" evidence="8">
    <location>
        <begin position="476"/>
        <end position="499"/>
    </location>
</feature>
<comment type="similarity">
    <text evidence="2">Belongs to the major facilitator superfamily. Proton-dependent oligopeptide transporter (POT/PTR) (TC 2.A.17) family.</text>
</comment>
<dbReference type="CDD" id="cd17417">
    <property type="entry name" value="MFS_NPF5"/>
    <property type="match status" value="1"/>
</dbReference>
<evidence type="ECO:0000256" key="5">
    <source>
        <dbReference type="ARBA" id="ARBA00022692"/>
    </source>
</evidence>
<feature type="transmembrane region" description="Helical" evidence="8">
    <location>
        <begin position="96"/>
        <end position="115"/>
    </location>
</feature>
<comment type="subcellular location">
    <subcellularLocation>
        <location evidence="1">Membrane</location>
        <topology evidence="1">Multi-pass membrane protein</topology>
    </subcellularLocation>
</comment>
<dbReference type="InterPro" id="IPR044739">
    <property type="entry name" value="NRT1/PTR"/>
</dbReference>
<keyword evidence="6 8" id="KW-1133">Transmembrane helix</keyword>
<evidence type="ECO:0000256" key="6">
    <source>
        <dbReference type="ARBA" id="ARBA00022989"/>
    </source>
</evidence>
<dbReference type="AlphaFoldDB" id="A9NWU3"/>
<dbReference type="SUPFAM" id="SSF103473">
    <property type="entry name" value="MFS general substrate transporter"/>
    <property type="match status" value="1"/>
</dbReference>